<feature type="non-terminal residue" evidence="2">
    <location>
        <position position="328"/>
    </location>
</feature>
<evidence type="ECO:0000313" key="3">
    <source>
        <dbReference type="Proteomes" id="UP000037510"/>
    </source>
</evidence>
<dbReference type="STRING" id="104452.A0A0L7L1S1"/>
<dbReference type="SUPFAM" id="SSF48452">
    <property type="entry name" value="TPR-like"/>
    <property type="match status" value="1"/>
</dbReference>
<dbReference type="EMBL" id="JTDY01003615">
    <property type="protein sequence ID" value="KOB69256.1"/>
    <property type="molecule type" value="Genomic_DNA"/>
</dbReference>
<protein>
    <submittedName>
        <fullName evidence="2">Putative Tetratricopeptide repeat protein</fullName>
    </submittedName>
</protein>
<evidence type="ECO:0000259" key="1">
    <source>
        <dbReference type="Pfam" id="PF16669"/>
    </source>
</evidence>
<dbReference type="Pfam" id="PF16669">
    <property type="entry name" value="TTC5_OB"/>
    <property type="match status" value="1"/>
</dbReference>
<reference evidence="2 3" key="1">
    <citation type="journal article" date="2015" name="Genome Biol. Evol.">
        <title>The genome of winter moth (Operophtera brumata) provides a genomic perspective on sexual dimorphism and phenology.</title>
        <authorList>
            <person name="Derks M.F."/>
            <person name="Smit S."/>
            <person name="Salis L."/>
            <person name="Schijlen E."/>
            <person name="Bossers A."/>
            <person name="Mateman C."/>
            <person name="Pijl A.S."/>
            <person name="de Ridder D."/>
            <person name="Groenen M.A."/>
            <person name="Visser M.E."/>
            <person name="Megens H.J."/>
        </authorList>
    </citation>
    <scope>NUCLEOTIDE SEQUENCE [LARGE SCALE GENOMIC DNA]</scope>
    <source>
        <strain evidence="2">WM2013NL</strain>
        <tissue evidence="2">Head and thorax</tissue>
    </source>
</reference>
<name>A0A0L7L1S1_OPEBR</name>
<dbReference type="Gene3D" id="2.40.50.550">
    <property type="match status" value="2"/>
</dbReference>
<dbReference type="InterPro" id="IPR011990">
    <property type="entry name" value="TPR-like_helical_dom_sf"/>
</dbReference>
<dbReference type="Gene3D" id="1.25.40.10">
    <property type="entry name" value="Tetratricopeptide repeat domain"/>
    <property type="match status" value="2"/>
</dbReference>
<proteinExistence type="predicted"/>
<dbReference type="AlphaFoldDB" id="A0A0L7L1S1"/>
<accession>A0A0L7L1S1</accession>
<organism evidence="2 3">
    <name type="scientific">Operophtera brumata</name>
    <name type="common">Winter moth</name>
    <name type="synonym">Phalaena brumata</name>
    <dbReference type="NCBI Taxonomy" id="104452"/>
    <lineage>
        <taxon>Eukaryota</taxon>
        <taxon>Metazoa</taxon>
        <taxon>Ecdysozoa</taxon>
        <taxon>Arthropoda</taxon>
        <taxon>Hexapoda</taxon>
        <taxon>Insecta</taxon>
        <taxon>Pterygota</taxon>
        <taxon>Neoptera</taxon>
        <taxon>Endopterygota</taxon>
        <taxon>Lepidoptera</taxon>
        <taxon>Glossata</taxon>
        <taxon>Ditrysia</taxon>
        <taxon>Geometroidea</taxon>
        <taxon>Geometridae</taxon>
        <taxon>Larentiinae</taxon>
        <taxon>Operophtera</taxon>
    </lineage>
</organism>
<feature type="domain" description="Tetratricopeptide repeat protein 5 OB fold" evidence="1">
    <location>
        <begin position="167"/>
        <end position="244"/>
    </location>
</feature>
<evidence type="ECO:0000313" key="2">
    <source>
        <dbReference type="EMBL" id="KOB69256.1"/>
    </source>
</evidence>
<dbReference type="Proteomes" id="UP000037510">
    <property type="component" value="Unassembled WGS sequence"/>
</dbReference>
<sequence>MRAQYLYLKGRCFNVVVQYDPRALESFSKAVKLNPGLIEAWNELGESYWKNMNIKESQACLEGSLKRNILRSVEYAKEAVAMDPTDGVSWSVLGNAYLCQFFVVEQLPGALKSAMSAYKQAWSPPVTQMKRVADYLRYVDDISMDSKLFGEYAPGQLCTLNKRQVSLRRRLIRDLQEGPNEASVIMGRVVGSYHCENTVPFTFAIVDESMACVAVNVYNWADGRGAIIGDCVCIPEPTATTHTQTNKFPVCSVCRGQRVQLGGRTRRHHRRLRVHPRAHRDDTHADKQVPGVAVNVYNWADGRGAIIGDCVCIPEPTATTHTQTNKFP</sequence>
<dbReference type="InterPro" id="IPR032076">
    <property type="entry name" value="TTC5_OB"/>
</dbReference>
<keyword evidence="3" id="KW-1185">Reference proteome</keyword>
<dbReference type="InterPro" id="IPR038645">
    <property type="entry name" value="TTC5_OB_sf"/>
</dbReference>
<comment type="caution">
    <text evidence="2">The sequence shown here is derived from an EMBL/GenBank/DDBJ whole genome shotgun (WGS) entry which is preliminary data.</text>
</comment>
<gene>
    <name evidence="2" type="ORF">OBRU01_17183</name>
</gene>